<protein>
    <submittedName>
        <fullName evidence="2">Uncharacterized protein</fullName>
    </submittedName>
</protein>
<feature type="transmembrane region" description="Helical" evidence="1">
    <location>
        <begin position="186"/>
        <end position="207"/>
    </location>
</feature>
<dbReference type="Proteomes" id="UP000191025">
    <property type="component" value="Unassembled WGS sequence"/>
</dbReference>
<feature type="transmembrane region" description="Helical" evidence="1">
    <location>
        <begin position="134"/>
        <end position="150"/>
    </location>
</feature>
<dbReference type="RefSeq" id="WP_062498794.1">
    <property type="nucleotide sequence ID" value="NZ_MXAN01000012.1"/>
</dbReference>
<keyword evidence="1" id="KW-0472">Membrane</keyword>
<evidence type="ECO:0000313" key="3">
    <source>
        <dbReference type="Proteomes" id="UP000191025"/>
    </source>
</evidence>
<dbReference type="AlphaFoldDB" id="A0A1V4H180"/>
<feature type="transmembrane region" description="Helical" evidence="1">
    <location>
        <begin position="44"/>
        <end position="70"/>
    </location>
</feature>
<feature type="transmembrane region" description="Helical" evidence="1">
    <location>
        <begin position="156"/>
        <end position="174"/>
    </location>
</feature>
<keyword evidence="1" id="KW-0812">Transmembrane</keyword>
<evidence type="ECO:0000313" key="2">
    <source>
        <dbReference type="EMBL" id="OPH38689.1"/>
    </source>
</evidence>
<accession>A0A1V4H180</accession>
<feature type="transmembrane region" description="Helical" evidence="1">
    <location>
        <begin position="90"/>
        <end position="113"/>
    </location>
</feature>
<name>A0A1V4H180_MORLA</name>
<reference evidence="3" key="1">
    <citation type="submission" date="2017-03" db="EMBL/GenBank/DDBJ databases">
        <title>Draft genome sequence of Moraxella equi CCUG 4950T type strain.</title>
        <authorList>
            <person name="Salva-Serra F."/>
            <person name="Engstrom-Jakobsson H."/>
            <person name="Thorell K."/>
            <person name="Jaen-Luchoro D."/>
            <person name="Gonzales-Siles L."/>
            <person name="Karlsson R."/>
            <person name="Yazdan S."/>
            <person name="Boulund F."/>
            <person name="Johnning A."/>
            <person name="Engstrand L."/>
            <person name="Kristiansson E."/>
            <person name="Moore E."/>
        </authorList>
    </citation>
    <scope>NUCLEOTIDE SEQUENCE [LARGE SCALE GENOMIC DNA]</scope>
    <source>
        <strain evidence="3">CCUG 4441</strain>
    </source>
</reference>
<gene>
    <name evidence="2" type="ORF">B5J94_02560</name>
</gene>
<proteinExistence type="predicted"/>
<keyword evidence="1" id="KW-1133">Transmembrane helix</keyword>
<sequence>MPRKELKDENPILESKEEVDFNKFLNTINNGNIDKKYDDIINKLLSVLGFFVKLLPIITVFSIVIGFINIRIYLDIIDKSFLFPDIISKSYNLIAIISFYLLNIMILLSLFFIPKLIGLLSNTLKNDISKKPNISTFLTILFIFSSLSFLCNVILGYILSISFIVLFFILISIISVGEKSNVLSNLFSDFVLSLSLLILFSTVLLFYFFNNITYQSLEINSDFETNFFIYFLGSIIFIFLNLFFTFDDVIKKVKDNRILNTILLLVTIGFYVFSITVSKGHVISSLSFPKFIEKPQDSSWYLIHNGNTTSENINGLSKRDILAQKDIFNAYNCTGLKNEESKKKCQDDNKDIFNNRDNALYGYMAWNLGSTKVFCPVSVDFFKFATDEEGRINQSKDIAKTKTKIQQEKSAKCLVIDDKYLQPVSEHYLAK</sequence>
<dbReference type="EMBL" id="MXAN01000012">
    <property type="protein sequence ID" value="OPH38689.1"/>
    <property type="molecule type" value="Genomic_DNA"/>
</dbReference>
<comment type="caution">
    <text evidence="2">The sequence shown here is derived from an EMBL/GenBank/DDBJ whole genome shotgun (WGS) entry which is preliminary data.</text>
</comment>
<evidence type="ECO:0000256" key="1">
    <source>
        <dbReference type="SAM" id="Phobius"/>
    </source>
</evidence>
<feature type="transmembrane region" description="Helical" evidence="1">
    <location>
        <begin position="258"/>
        <end position="277"/>
    </location>
</feature>
<feature type="transmembrane region" description="Helical" evidence="1">
    <location>
        <begin position="227"/>
        <end position="246"/>
    </location>
</feature>
<organism evidence="2 3">
    <name type="scientific">Moraxella lacunata</name>
    <dbReference type="NCBI Taxonomy" id="477"/>
    <lineage>
        <taxon>Bacteria</taxon>
        <taxon>Pseudomonadati</taxon>
        <taxon>Pseudomonadota</taxon>
        <taxon>Gammaproteobacteria</taxon>
        <taxon>Moraxellales</taxon>
        <taxon>Moraxellaceae</taxon>
        <taxon>Moraxella</taxon>
    </lineage>
</organism>